<evidence type="ECO:0000313" key="2">
    <source>
        <dbReference type="Proteomes" id="UP000027073"/>
    </source>
</evidence>
<evidence type="ECO:0000313" key="1">
    <source>
        <dbReference type="EMBL" id="KDQ28592.1"/>
    </source>
</evidence>
<dbReference type="HOGENOM" id="CLU_021164_5_0_1"/>
<name>A0A067NWS0_PLEO1</name>
<dbReference type="EMBL" id="KL198007">
    <property type="protein sequence ID" value="KDQ28592.1"/>
    <property type="molecule type" value="Genomic_DNA"/>
</dbReference>
<reference evidence="2" key="1">
    <citation type="journal article" date="2014" name="Proc. Natl. Acad. Sci. U.S.A.">
        <title>Extensive sampling of basidiomycete genomes demonstrates inadequacy of the white-rot/brown-rot paradigm for wood decay fungi.</title>
        <authorList>
            <person name="Riley R."/>
            <person name="Salamov A.A."/>
            <person name="Brown D.W."/>
            <person name="Nagy L.G."/>
            <person name="Floudas D."/>
            <person name="Held B.W."/>
            <person name="Levasseur A."/>
            <person name="Lombard V."/>
            <person name="Morin E."/>
            <person name="Otillar R."/>
            <person name="Lindquist E.A."/>
            <person name="Sun H."/>
            <person name="LaButti K.M."/>
            <person name="Schmutz J."/>
            <person name="Jabbour D."/>
            <person name="Luo H."/>
            <person name="Baker S.E."/>
            <person name="Pisabarro A.G."/>
            <person name="Walton J.D."/>
            <person name="Blanchette R.A."/>
            <person name="Henrissat B."/>
            <person name="Martin F."/>
            <person name="Cullen D."/>
            <person name="Hibbett D.S."/>
            <person name="Grigoriev I.V."/>
        </authorList>
    </citation>
    <scope>NUCLEOTIDE SEQUENCE [LARGE SCALE GENOMIC DNA]</scope>
    <source>
        <strain evidence="2">PC15</strain>
    </source>
</reference>
<protein>
    <recommendedName>
        <fullName evidence="3">F-box domain-containing protein</fullName>
    </recommendedName>
</protein>
<dbReference type="AlphaFoldDB" id="A0A067NWS0"/>
<proteinExistence type="predicted"/>
<organism evidence="1 2">
    <name type="scientific">Pleurotus ostreatus (strain PC15)</name>
    <name type="common">Oyster mushroom</name>
    <dbReference type="NCBI Taxonomy" id="1137138"/>
    <lineage>
        <taxon>Eukaryota</taxon>
        <taxon>Fungi</taxon>
        <taxon>Dikarya</taxon>
        <taxon>Basidiomycota</taxon>
        <taxon>Agaricomycotina</taxon>
        <taxon>Agaricomycetes</taxon>
        <taxon>Agaricomycetidae</taxon>
        <taxon>Agaricales</taxon>
        <taxon>Pleurotineae</taxon>
        <taxon>Pleurotaceae</taxon>
        <taxon>Pleurotus</taxon>
    </lineage>
</organism>
<dbReference type="Gene3D" id="3.80.10.10">
    <property type="entry name" value="Ribonuclease Inhibitor"/>
    <property type="match status" value="1"/>
</dbReference>
<dbReference type="Proteomes" id="UP000027073">
    <property type="component" value="Unassembled WGS sequence"/>
</dbReference>
<dbReference type="SUPFAM" id="SSF52047">
    <property type="entry name" value="RNI-like"/>
    <property type="match status" value="1"/>
</dbReference>
<gene>
    <name evidence="1" type="ORF">PLEOSDRAFT_156330</name>
</gene>
<dbReference type="VEuPathDB" id="FungiDB:PLEOSDRAFT_156330"/>
<dbReference type="InParanoid" id="A0A067NWS0"/>
<dbReference type="STRING" id="1137138.A0A067NWS0"/>
<sequence length="362" mass="40093">MNSSSVQRALSIKELLCELFSYSSASENATNGRVCKAWFDEALNYTWSAIEIRCLVSLLAPLKVSNGNFGLATGHASTHMHGGPRIELLPNLTSLTFTTYVPYKTVTLFGHSAVQSLAHPDTVLFVPENLEIENDPQSKLGYLSTRMPDLRALSIQYKYDEPRTVASLVQFLGPTLRDLPFLESLKIPDFWMTGTLIHHLALHPRLRCIKAFSTGRPFDLAIALPPSAVHFPSLDCLALTMSFNNATWLAQLHNTKGLTSLSLRSLRSTSLQDDWPPLLGIITSQFRSLEELSLASNHGWRTPPSAADLRAVCSLPRLRTFHLLSPYDLETDIDEASLVSIFRASPQLDHMHPPSGSLVSTN</sequence>
<accession>A0A067NWS0</accession>
<evidence type="ECO:0008006" key="3">
    <source>
        <dbReference type="Google" id="ProtNLM"/>
    </source>
</evidence>
<dbReference type="InterPro" id="IPR032675">
    <property type="entry name" value="LRR_dom_sf"/>
</dbReference>